<evidence type="ECO:0000256" key="6">
    <source>
        <dbReference type="ARBA" id="ARBA00022692"/>
    </source>
</evidence>
<dbReference type="SUPFAM" id="SSF101874">
    <property type="entry name" value="YceI-like"/>
    <property type="match status" value="1"/>
</dbReference>
<dbReference type="GO" id="GO:0020037">
    <property type="term" value="F:heme binding"/>
    <property type="evidence" value="ECO:0007669"/>
    <property type="project" value="TreeGrafter"/>
</dbReference>
<feature type="transmembrane region" description="Helical" evidence="13">
    <location>
        <begin position="208"/>
        <end position="232"/>
    </location>
</feature>
<comment type="subcellular location">
    <subcellularLocation>
        <location evidence="2">Cell membrane</location>
        <topology evidence="2">Multi-pass membrane protein</topology>
    </subcellularLocation>
</comment>
<dbReference type="AlphaFoldDB" id="A0A1X7BTL8"/>
<dbReference type="GO" id="GO:0046872">
    <property type="term" value="F:metal ion binding"/>
    <property type="evidence" value="ECO:0007669"/>
    <property type="project" value="UniProtKB-KW"/>
</dbReference>
<sequence length="411" mass="43671">MPYNNSPTSYGSVTKTFHWLTALLILSAIPLGIIASNLAHGLRDPSITPDEATLQLTATLFSLHKTIGVSVFFVALARILWAVSQPKPGLLNGDNAPEAWLAETVHWLLYGSLMAVPLTGWIHHAATTGFAPIWWPFGQSLPFVPKNEHLAGFTSTLHYTLQWVLVGAVSLHIIGALKHHVVDGDATLRRMLPGYAPAQPTEQQPNHVLPFITALVIWASALGGASMLGWFAHSHAVVGDAAAAPELAQVESDWQVEEGALTISVRQMGSDVAGSFADWTADISYDEAPDDIGRHGKVEVTIATTSLTLGSIGEQAKGAGYLAANTHPTARFSADLMARGSGHMAVGTLSIRDQSVAVEMPFDLTINGDTASASGTLSVDRRDFGIGADVKDEGSLGFAVEIAFELTATRQ</sequence>
<evidence type="ECO:0000256" key="7">
    <source>
        <dbReference type="ARBA" id="ARBA00022723"/>
    </source>
</evidence>
<evidence type="ECO:0000256" key="3">
    <source>
        <dbReference type="ARBA" id="ARBA00022448"/>
    </source>
</evidence>
<evidence type="ECO:0000313" key="16">
    <source>
        <dbReference type="Proteomes" id="UP000193224"/>
    </source>
</evidence>
<evidence type="ECO:0000259" key="14">
    <source>
        <dbReference type="SMART" id="SM00867"/>
    </source>
</evidence>
<dbReference type="SUPFAM" id="SSF81342">
    <property type="entry name" value="Transmembrane di-heme cytochromes"/>
    <property type="match status" value="1"/>
</dbReference>
<dbReference type="Proteomes" id="UP000193224">
    <property type="component" value="Unassembled WGS sequence"/>
</dbReference>
<evidence type="ECO:0000256" key="4">
    <source>
        <dbReference type="ARBA" id="ARBA00022475"/>
    </source>
</evidence>
<feature type="domain" description="Lipid/polyisoprenoid-binding YceI-like" evidence="14">
    <location>
        <begin position="253"/>
        <end position="409"/>
    </location>
</feature>
<feature type="transmembrane region" description="Helical" evidence="13">
    <location>
        <begin position="20"/>
        <end position="39"/>
    </location>
</feature>
<keyword evidence="4" id="KW-1003">Cell membrane</keyword>
<comment type="similarity">
    <text evidence="12">Belongs to the cytochrome b561 family.</text>
</comment>
<reference evidence="15 16" key="1">
    <citation type="submission" date="2017-03" db="EMBL/GenBank/DDBJ databases">
        <authorList>
            <person name="Afonso C.L."/>
            <person name="Miller P.J."/>
            <person name="Scott M.A."/>
            <person name="Spackman E."/>
            <person name="Goraichik I."/>
            <person name="Dimitrov K.M."/>
            <person name="Suarez D.L."/>
            <person name="Swayne D.E."/>
        </authorList>
    </citation>
    <scope>NUCLEOTIDE SEQUENCE [LARGE SCALE GENOMIC DNA]</scope>
    <source>
        <strain evidence="15 16">CECT 7745</strain>
    </source>
</reference>
<dbReference type="Pfam" id="PF04264">
    <property type="entry name" value="YceI"/>
    <property type="match status" value="1"/>
</dbReference>
<keyword evidence="16" id="KW-1185">Reference proteome</keyword>
<dbReference type="InterPro" id="IPR016174">
    <property type="entry name" value="Di-haem_cyt_TM"/>
</dbReference>
<dbReference type="Gene3D" id="2.40.128.110">
    <property type="entry name" value="Lipid/polyisoprenoid-binding, YceI-like"/>
    <property type="match status" value="1"/>
</dbReference>
<evidence type="ECO:0000256" key="8">
    <source>
        <dbReference type="ARBA" id="ARBA00022982"/>
    </source>
</evidence>
<dbReference type="Gene3D" id="1.20.950.20">
    <property type="entry name" value="Transmembrane di-heme cytochromes, Chain C"/>
    <property type="match status" value="1"/>
</dbReference>
<dbReference type="InterPro" id="IPR011577">
    <property type="entry name" value="Cyt_b561_bac/Ni-Hgenase"/>
</dbReference>
<evidence type="ECO:0000313" key="15">
    <source>
        <dbReference type="EMBL" id="SMC12903.1"/>
    </source>
</evidence>
<keyword evidence="5" id="KW-0349">Heme</keyword>
<dbReference type="OrthoDB" id="1247465at2"/>
<keyword evidence="9 13" id="KW-1133">Transmembrane helix</keyword>
<gene>
    <name evidence="15" type="ORF">ROA7745_02736</name>
</gene>
<keyword evidence="7" id="KW-0479">Metal-binding</keyword>
<keyword evidence="10" id="KW-0408">Iron</keyword>
<keyword evidence="6 13" id="KW-0812">Transmembrane</keyword>
<dbReference type="InterPro" id="IPR036761">
    <property type="entry name" value="TTHA0802/YceI-like_sf"/>
</dbReference>
<dbReference type="GO" id="GO:0005886">
    <property type="term" value="C:plasma membrane"/>
    <property type="evidence" value="ECO:0007669"/>
    <property type="project" value="UniProtKB-SubCell"/>
</dbReference>
<evidence type="ECO:0000256" key="10">
    <source>
        <dbReference type="ARBA" id="ARBA00023004"/>
    </source>
</evidence>
<keyword evidence="11 13" id="KW-0472">Membrane</keyword>
<dbReference type="PANTHER" id="PTHR30529">
    <property type="entry name" value="CYTOCHROME B561"/>
    <property type="match status" value="1"/>
</dbReference>
<evidence type="ECO:0000256" key="11">
    <source>
        <dbReference type="ARBA" id="ARBA00023136"/>
    </source>
</evidence>
<protein>
    <recommendedName>
        <fullName evidence="14">Lipid/polyisoprenoid-binding YceI-like domain-containing protein</fullName>
    </recommendedName>
</protein>
<comment type="cofactor">
    <cofactor evidence="1">
        <name>heme b</name>
        <dbReference type="ChEBI" id="CHEBI:60344"/>
    </cofactor>
</comment>
<dbReference type="PANTHER" id="PTHR30529:SF7">
    <property type="entry name" value="CYTOCHROME B561 BACTERIAL_NI-HYDROGENASE DOMAIN-CONTAINING PROTEIN"/>
    <property type="match status" value="1"/>
</dbReference>
<evidence type="ECO:0000256" key="12">
    <source>
        <dbReference type="ARBA" id="ARBA00037975"/>
    </source>
</evidence>
<dbReference type="EMBL" id="FWXB01000010">
    <property type="protein sequence ID" value="SMC12903.1"/>
    <property type="molecule type" value="Genomic_DNA"/>
</dbReference>
<dbReference type="InterPro" id="IPR052168">
    <property type="entry name" value="Cytochrome_b561_oxidase"/>
</dbReference>
<accession>A0A1X7BTL8</accession>
<dbReference type="RefSeq" id="WP_085800853.1">
    <property type="nucleotide sequence ID" value="NZ_FWXB01000010.1"/>
</dbReference>
<evidence type="ECO:0000256" key="5">
    <source>
        <dbReference type="ARBA" id="ARBA00022617"/>
    </source>
</evidence>
<keyword evidence="3" id="KW-0813">Transport</keyword>
<name>A0A1X7BTL8_9RHOB</name>
<keyword evidence="8" id="KW-0249">Electron transport</keyword>
<evidence type="ECO:0000256" key="2">
    <source>
        <dbReference type="ARBA" id="ARBA00004651"/>
    </source>
</evidence>
<dbReference type="GO" id="GO:0009055">
    <property type="term" value="F:electron transfer activity"/>
    <property type="evidence" value="ECO:0007669"/>
    <property type="project" value="InterPro"/>
</dbReference>
<dbReference type="Pfam" id="PF01292">
    <property type="entry name" value="Ni_hydr_CYTB"/>
    <property type="match status" value="1"/>
</dbReference>
<evidence type="ECO:0000256" key="9">
    <source>
        <dbReference type="ARBA" id="ARBA00022989"/>
    </source>
</evidence>
<evidence type="ECO:0000256" key="13">
    <source>
        <dbReference type="SAM" id="Phobius"/>
    </source>
</evidence>
<organism evidence="15 16">
    <name type="scientific">Roseovarius aestuarii</name>
    <dbReference type="NCBI Taxonomy" id="475083"/>
    <lineage>
        <taxon>Bacteria</taxon>
        <taxon>Pseudomonadati</taxon>
        <taxon>Pseudomonadota</taxon>
        <taxon>Alphaproteobacteria</taxon>
        <taxon>Rhodobacterales</taxon>
        <taxon>Roseobacteraceae</taxon>
        <taxon>Roseovarius</taxon>
    </lineage>
</organism>
<dbReference type="InterPro" id="IPR007372">
    <property type="entry name" value="Lipid/polyisoprenoid-bd_YceI"/>
</dbReference>
<dbReference type="GO" id="GO:0022904">
    <property type="term" value="P:respiratory electron transport chain"/>
    <property type="evidence" value="ECO:0007669"/>
    <property type="project" value="InterPro"/>
</dbReference>
<feature type="transmembrane region" description="Helical" evidence="13">
    <location>
        <begin position="60"/>
        <end position="84"/>
    </location>
</feature>
<proteinExistence type="inferred from homology"/>
<evidence type="ECO:0000256" key="1">
    <source>
        <dbReference type="ARBA" id="ARBA00001970"/>
    </source>
</evidence>
<dbReference type="SMART" id="SM00867">
    <property type="entry name" value="YceI"/>
    <property type="match status" value="1"/>
</dbReference>